<feature type="region of interest" description="Disordered" evidence="1">
    <location>
        <begin position="368"/>
        <end position="395"/>
    </location>
</feature>
<sequence length="395" mass="42556">MAQSTVSVTCGSRGPETFIACWDPRNTSTPSNELQIQNVKSSGTPILMPDPSLQAVYFATRGESSIKTFHCRNGTLELAADCKATKQHYAVAALPKLAVNPRFAEIARFCRIREDGIMELVPMTLLRKESHISLQADLYPALETMSTSLKPGDLVGPDKMAFRPDTFQFKAVDAAESGSPTSPVSAVATLVLAQDRATPAVVAAELTRSLSTMSRKLSIRSIVAMKGLVTSGTASSSLAALAEDLPVPCSTVMRRAIRPHSLASWSWTTAHVELMSHGRLVIVEQSPNVSMFFHINKDIDAATAESDTLVIRPKGGMPIVRLQCNSTDQAQEWCDKLNPYINIRLLPRAPVRIASKLEVLLPASLATPVTQGHSHSPSPSISSAPLSTAPFARVM</sequence>
<proteinExistence type="predicted"/>
<keyword evidence="3" id="KW-1185">Reference proteome</keyword>
<dbReference type="AlphaFoldDB" id="A0A1Y2HCD9"/>
<gene>
    <name evidence="2" type="ORF">BCR44DRAFT_1244552</name>
</gene>
<dbReference type="Gene3D" id="2.130.10.10">
    <property type="entry name" value="YVTN repeat-like/Quinoprotein amine dehydrogenase"/>
    <property type="match status" value="1"/>
</dbReference>
<dbReference type="InterPro" id="IPR015505">
    <property type="entry name" value="Coronin"/>
</dbReference>
<reference evidence="2 3" key="1">
    <citation type="submission" date="2016-07" db="EMBL/GenBank/DDBJ databases">
        <title>Pervasive Adenine N6-methylation of Active Genes in Fungi.</title>
        <authorList>
            <consortium name="DOE Joint Genome Institute"/>
            <person name="Mondo S.J."/>
            <person name="Dannebaum R.O."/>
            <person name="Kuo R.C."/>
            <person name="Labutti K."/>
            <person name="Haridas S."/>
            <person name="Kuo A."/>
            <person name="Salamov A."/>
            <person name="Ahrendt S.R."/>
            <person name="Lipzen A."/>
            <person name="Sullivan W."/>
            <person name="Andreopoulos W.B."/>
            <person name="Clum A."/>
            <person name="Lindquist E."/>
            <person name="Daum C."/>
            <person name="Ramamoorthy G.K."/>
            <person name="Gryganskyi A."/>
            <person name="Culley D."/>
            <person name="Magnuson J.K."/>
            <person name="James T.Y."/>
            <person name="O'Malley M.A."/>
            <person name="Stajich J.E."/>
            <person name="Spatafora J.W."/>
            <person name="Visel A."/>
            <person name="Grigoriev I.V."/>
        </authorList>
    </citation>
    <scope>NUCLEOTIDE SEQUENCE [LARGE SCALE GENOMIC DNA]</scope>
    <source>
        <strain evidence="2 3">PL171</strain>
    </source>
</reference>
<dbReference type="EMBL" id="MCFL01000049">
    <property type="protein sequence ID" value="ORZ32239.1"/>
    <property type="molecule type" value="Genomic_DNA"/>
</dbReference>
<dbReference type="SMART" id="SM01167">
    <property type="entry name" value="DUF1900"/>
    <property type="match status" value="1"/>
</dbReference>
<dbReference type="Proteomes" id="UP000193411">
    <property type="component" value="Unassembled WGS sequence"/>
</dbReference>
<name>A0A1Y2HCD9_9FUNG</name>
<comment type="caution">
    <text evidence="2">The sequence shown here is derived from an EMBL/GenBank/DDBJ whole genome shotgun (WGS) entry which is preliminary data.</text>
</comment>
<dbReference type="InterPro" id="IPR015943">
    <property type="entry name" value="WD40/YVTN_repeat-like_dom_sf"/>
</dbReference>
<organism evidence="2 3">
    <name type="scientific">Catenaria anguillulae PL171</name>
    <dbReference type="NCBI Taxonomy" id="765915"/>
    <lineage>
        <taxon>Eukaryota</taxon>
        <taxon>Fungi</taxon>
        <taxon>Fungi incertae sedis</taxon>
        <taxon>Blastocladiomycota</taxon>
        <taxon>Blastocladiomycetes</taxon>
        <taxon>Blastocladiales</taxon>
        <taxon>Catenariaceae</taxon>
        <taxon>Catenaria</taxon>
    </lineage>
</organism>
<evidence type="ECO:0000256" key="1">
    <source>
        <dbReference type="SAM" id="MobiDB-lite"/>
    </source>
</evidence>
<feature type="compositionally biased region" description="Low complexity" evidence="1">
    <location>
        <begin position="373"/>
        <end position="395"/>
    </location>
</feature>
<protein>
    <submittedName>
        <fullName evidence="2">Uncharacterized protein</fullName>
    </submittedName>
</protein>
<evidence type="ECO:0000313" key="2">
    <source>
        <dbReference type="EMBL" id="ORZ32239.1"/>
    </source>
</evidence>
<accession>A0A1Y2HCD9</accession>
<dbReference type="PANTHER" id="PTHR10856">
    <property type="entry name" value="CORONIN"/>
    <property type="match status" value="1"/>
</dbReference>
<evidence type="ECO:0000313" key="3">
    <source>
        <dbReference type="Proteomes" id="UP000193411"/>
    </source>
</evidence>
<dbReference type="STRING" id="765915.A0A1Y2HCD9"/>